<accession>A0A073IV21</accession>
<name>A0A073IV21_9BACT</name>
<proteinExistence type="predicted"/>
<evidence type="ECO:0000256" key="1">
    <source>
        <dbReference type="SAM" id="Coils"/>
    </source>
</evidence>
<evidence type="ECO:0000313" key="2">
    <source>
        <dbReference type="EMBL" id="KEJ93420.1"/>
    </source>
</evidence>
<dbReference type="InterPro" id="IPR011990">
    <property type="entry name" value="TPR-like_helical_dom_sf"/>
</dbReference>
<dbReference type="SMART" id="SM00028">
    <property type="entry name" value="TPR"/>
    <property type="match status" value="4"/>
</dbReference>
<dbReference type="STRING" id="2754.EH55_08960"/>
<comment type="caution">
    <text evidence="2">The sequence shown here is derived from an EMBL/GenBank/DDBJ whole genome shotgun (WGS) entry which is preliminary data.</text>
</comment>
<dbReference type="AlphaFoldDB" id="A0A073IV21"/>
<dbReference type="SUPFAM" id="SSF48452">
    <property type="entry name" value="TPR-like"/>
    <property type="match status" value="2"/>
</dbReference>
<dbReference type="OrthoDB" id="5328at2"/>
<dbReference type="GeneID" id="90982600"/>
<sequence>MNVEEIFERYEKLLKESGVKEAGIYLESRAREAEKEAPLAAASCWNELTGYWRACGDKEKSYASAERALAILGAKRLAESRHYAVALLNFATAKTAFGDTDGALELYEKVEELFKKAEGVPDYQRAALCNSKAQLLLKRGETAEAERYFEESLALLEGIEDAGSEIATCSANMAYCAMARRELAEAERRLARAENYFKDAQDDPHANVALSCRGQLEFLRGNCAAAAASFEKLAADIERRYGRNANYALAQRSAAKAFEAAGDAAKAADCRALAESVPERGENDAGA</sequence>
<keyword evidence="3" id="KW-1185">Reference proteome</keyword>
<dbReference type="Proteomes" id="UP000027665">
    <property type="component" value="Unassembled WGS sequence"/>
</dbReference>
<dbReference type="RefSeq" id="WP_037974260.1">
    <property type="nucleotide sequence ID" value="NZ_JMKI01000004.1"/>
</dbReference>
<reference evidence="2 3" key="1">
    <citation type="submission" date="2014-04" db="EMBL/GenBank/DDBJ databases">
        <title>Draft Genome Sequence of Synergistes jonesii.</title>
        <authorList>
            <person name="Coil D.A."/>
            <person name="Eisen J.A."/>
            <person name="Holland-Moritz H.E."/>
        </authorList>
    </citation>
    <scope>NUCLEOTIDE SEQUENCE [LARGE SCALE GENOMIC DNA]</scope>
    <source>
        <strain evidence="2 3">78-1</strain>
    </source>
</reference>
<keyword evidence="1" id="KW-0175">Coiled coil</keyword>
<dbReference type="EMBL" id="JMKI01000004">
    <property type="protein sequence ID" value="KEJ93420.1"/>
    <property type="molecule type" value="Genomic_DNA"/>
</dbReference>
<evidence type="ECO:0008006" key="4">
    <source>
        <dbReference type="Google" id="ProtNLM"/>
    </source>
</evidence>
<gene>
    <name evidence="2" type="ORF">EH55_08960</name>
</gene>
<dbReference type="Gene3D" id="1.25.40.10">
    <property type="entry name" value="Tetratricopeptide repeat domain"/>
    <property type="match status" value="2"/>
</dbReference>
<feature type="coiled-coil region" evidence="1">
    <location>
        <begin position="176"/>
        <end position="203"/>
    </location>
</feature>
<evidence type="ECO:0000313" key="3">
    <source>
        <dbReference type="Proteomes" id="UP000027665"/>
    </source>
</evidence>
<protein>
    <recommendedName>
        <fullName evidence="4">MalT-like TPR region domain-containing protein</fullName>
    </recommendedName>
</protein>
<dbReference type="InterPro" id="IPR019734">
    <property type="entry name" value="TPR_rpt"/>
</dbReference>
<organism evidence="2 3">
    <name type="scientific">Synergistes jonesii</name>
    <dbReference type="NCBI Taxonomy" id="2754"/>
    <lineage>
        <taxon>Bacteria</taxon>
        <taxon>Thermotogati</taxon>
        <taxon>Synergistota</taxon>
        <taxon>Synergistia</taxon>
        <taxon>Synergistales</taxon>
        <taxon>Synergistaceae</taxon>
        <taxon>Synergistes</taxon>
    </lineage>
</organism>